<sequence>MILLDKGRLLVDFDKDAENIIKIIRDVDGVMLTEPERLYVNHIVSGLKGIGVWTKIKALYGFVGGTAATHKWNWKDMRDADNAFRIAWIGTLIHNNLGIKGDGLTGEGNTFLNANAVGLGSKITLGATSNEGDQQFLIGAGSGPTSICALFQGSCHYDANGASNRNYSIGKSTKSTFFSYNVLNNPYVNFDHITNYANTTAGTPTGIGNTTFGILRRRGAEQWSNARITSCIIAEVTTQIELNNISHIMNTAQGILGRK</sequence>
<dbReference type="EMBL" id="JALGBH010000002">
    <property type="protein sequence ID" value="MCJ0742821.1"/>
    <property type="molecule type" value="Genomic_DNA"/>
</dbReference>
<dbReference type="RefSeq" id="WP_243361633.1">
    <property type="nucleotide sequence ID" value="NZ_JALGBH010000002.1"/>
</dbReference>
<protein>
    <submittedName>
        <fullName evidence="1">Uncharacterized protein</fullName>
    </submittedName>
</protein>
<name>A0ABS9ZWX7_9SPHI</name>
<comment type="caution">
    <text evidence="1">The sequence shown here is derived from an EMBL/GenBank/DDBJ whole genome shotgun (WGS) entry which is preliminary data.</text>
</comment>
<reference evidence="1" key="1">
    <citation type="submission" date="2022-03" db="EMBL/GenBank/DDBJ databases">
        <authorList>
            <person name="Woo C.Y."/>
        </authorList>
    </citation>
    <scope>NUCLEOTIDE SEQUENCE</scope>
    <source>
        <strain evidence="1">CYS-01</strain>
    </source>
</reference>
<keyword evidence="2" id="KW-1185">Reference proteome</keyword>
<dbReference type="Proteomes" id="UP001165460">
    <property type="component" value="Unassembled WGS sequence"/>
</dbReference>
<evidence type="ECO:0000313" key="1">
    <source>
        <dbReference type="EMBL" id="MCJ0742821.1"/>
    </source>
</evidence>
<gene>
    <name evidence="1" type="ORF">MMF97_08875</name>
</gene>
<proteinExistence type="predicted"/>
<evidence type="ECO:0000313" key="2">
    <source>
        <dbReference type="Proteomes" id="UP001165460"/>
    </source>
</evidence>
<accession>A0ABS9ZWX7</accession>
<organism evidence="1 2">
    <name type="scientific">Pedobacter montanisoli</name>
    <dbReference type="NCBI Taxonomy" id="2923277"/>
    <lineage>
        <taxon>Bacteria</taxon>
        <taxon>Pseudomonadati</taxon>
        <taxon>Bacteroidota</taxon>
        <taxon>Sphingobacteriia</taxon>
        <taxon>Sphingobacteriales</taxon>
        <taxon>Sphingobacteriaceae</taxon>
        <taxon>Pedobacter</taxon>
    </lineage>
</organism>